<dbReference type="GO" id="GO:0008168">
    <property type="term" value="F:methyltransferase activity"/>
    <property type="evidence" value="ECO:0007669"/>
    <property type="project" value="UniProtKB-KW"/>
</dbReference>
<keyword evidence="2 4" id="KW-0808">Transferase</keyword>
<comment type="caution">
    <text evidence="4">The sequence shown here is derived from an EMBL/GenBank/DDBJ whole genome shotgun (WGS) entry which is preliminary data.</text>
</comment>
<keyword evidence="5" id="KW-1185">Reference proteome</keyword>
<dbReference type="AlphaFoldDB" id="A0A7Z0WRY2"/>
<dbReference type="PANTHER" id="PTHR44942:SF4">
    <property type="entry name" value="METHYLTRANSFERASE TYPE 11 DOMAIN-CONTAINING PROTEIN"/>
    <property type="match status" value="1"/>
</dbReference>
<dbReference type="InterPro" id="IPR041698">
    <property type="entry name" value="Methyltransf_25"/>
</dbReference>
<organism evidence="4 5">
    <name type="scientific">Actinophytocola xinjiangensis</name>
    <dbReference type="NCBI Taxonomy" id="485602"/>
    <lineage>
        <taxon>Bacteria</taxon>
        <taxon>Bacillati</taxon>
        <taxon>Actinomycetota</taxon>
        <taxon>Actinomycetes</taxon>
        <taxon>Pseudonocardiales</taxon>
        <taxon>Pseudonocardiaceae</taxon>
    </lineage>
</organism>
<name>A0A7Z0WRY2_9PSEU</name>
<dbReference type="EMBL" id="MSIF01000002">
    <property type="protein sequence ID" value="OLF13230.1"/>
    <property type="molecule type" value="Genomic_DNA"/>
</dbReference>
<dbReference type="PANTHER" id="PTHR44942">
    <property type="entry name" value="METHYLTRANSF_11 DOMAIN-CONTAINING PROTEIN"/>
    <property type="match status" value="1"/>
</dbReference>
<dbReference type="Pfam" id="PF13649">
    <property type="entry name" value="Methyltransf_25"/>
    <property type="match status" value="1"/>
</dbReference>
<dbReference type="InterPro" id="IPR029063">
    <property type="entry name" value="SAM-dependent_MTases_sf"/>
</dbReference>
<dbReference type="Gene3D" id="3.40.50.150">
    <property type="entry name" value="Vaccinia Virus protein VP39"/>
    <property type="match status" value="1"/>
</dbReference>
<evidence type="ECO:0000313" key="5">
    <source>
        <dbReference type="Proteomes" id="UP000185696"/>
    </source>
</evidence>
<dbReference type="Proteomes" id="UP000185696">
    <property type="component" value="Unassembled WGS sequence"/>
</dbReference>
<dbReference type="InterPro" id="IPR051052">
    <property type="entry name" value="Diverse_substrate_MTase"/>
</dbReference>
<dbReference type="CDD" id="cd02440">
    <property type="entry name" value="AdoMet_MTases"/>
    <property type="match status" value="1"/>
</dbReference>
<protein>
    <submittedName>
        <fullName evidence="4">SAM-dependent methyltransferase</fullName>
    </submittedName>
</protein>
<feature type="domain" description="Methyltransferase" evidence="3">
    <location>
        <begin position="70"/>
        <end position="158"/>
    </location>
</feature>
<dbReference type="GO" id="GO:0032259">
    <property type="term" value="P:methylation"/>
    <property type="evidence" value="ECO:0007669"/>
    <property type="project" value="UniProtKB-KW"/>
</dbReference>
<reference evidence="4 5" key="1">
    <citation type="submission" date="2016-12" db="EMBL/GenBank/DDBJ databases">
        <title>The draft genome sequence of Actinophytocola xinjiangensis.</title>
        <authorList>
            <person name="Wang W."/>
            <person name="Yuan L."/>
        </authorList>
    </citation>
    <scope>NUCLEOTIDE SEQUENCE [LARGE SCALE GENOMIC DNA]</scope>
    <source>
        <strain evidence="4 5">CGMCC 4.4663</strain>
    </source>
</reference>
<proteinExistence type="predicted"/>
<evidence type="ECO:0000313" key="4">
    <source>
        <dbReference type="EMBL" id="OLF13230.1"/>
    </source>
</evidence>
<evidence type="ECO:0000256" key="1">
    <source>
        <dbReference type="ARBA" id="ARBA00022603"/>
    </source>
</evidence>
<gene>
    <name evidence="4" type="ORF">BLA60_07880</name>
</gene>
<dbReference type="SUPFAM" id="SSF53335">
    <property type="entry name" value="S-adenosyl-L-methionine-dependent methyltransferases"/>
    <property type="match status" value="1"/>
</dbReference>
<accession>A0A7Z0WRY2</accession>
<evidence type="ECO:0000259" key="3">
    <source>
        <dbReference type="Pfam" id="PF13649"/>
    </source>
</evidence>
<sequence length="218" mass="23610">MPQPRHRIPGPAEIVEEWRRRSARPGLTSVMRASQPVELAAGVTEETRRLVGDHLRATSSLLGRPVSSAVEIGCGIGRITPTIAKHAEHVLALDLTEEMIAQARAACVDLPNVEFLQRPAQRLPIGGQRVDVAVCVWVLMHVLDDALLAAACQGIARSARYLSLVEYEHAAVPVGPFSRLRSIGQYLALLPGSELVECRELGYGGDRSFAALIALDRS</sequence>
<evidence type="ECO:0000256" key="2">
    <source>
        <dbReference type="ARBA" id="ARBA00022679"/>
    </source>
</evidence>
<keyword evidence="1 4" id="KW-0489">Methyltransferase</keyword>